<evidence type="ECO:0000256" key="1">
    <source>
        <dbReference type="SAM" id="Phobius"/>
    </source>
</evidence>
<accession>A0A0G0ZB95</accession>
<proteinExistence type="predicted"/>
<feature type="transmembrane region" description="Helical" evidence="1">
    <location>
        <begin position="53"/>
        <end position="70"/>
    </location>
</feature>
<feature type="transmembrane region" description="Helical" evidence="1">
    <location>
        <begin position="76"/>
        <end position="101"/>
    </location>
</feature>
<keyword evidence="1" id="KW-0812">Transmembrane</keyword>
<organism evidence="2 3">
    <name type="scientific">Candidatus Gottesmanbacteria bacterium GW2011_GWA2_42_18</name>
    <dbReference type="NCBI Taxonomy" id="1618442"/>
    <lineage>
        <taxon>Bacteria</taxon>
        <taxon>Candidatus Gottesmaniibacteriota</taxon>
    </lineage>
</organism>
<evidence type="ECO:0000313" key="3">
    <source>
        <dbReference type="Proteomes" id="UP000034320"/>
    </source>
</evidence>
<dbReference type="EMBL" id="LCDD01000024">
    <property type="protein sequence ID" value="KKS45995.1"/>
    <property type="molecule type" value="Genomic_DNA"/>
</dbReference>
<name>A0A0G0ZB95_9BACT</name>
<protein>
    <recommendedName>
        <fullName evidence="4">TM2 domain-containing protein</fullName>
    </recommendedName>
</protein>
<keyword evidence="1" id="KW-1133">Transmembrane helix</keyword>
<evidence type="ECO:0000313" key="2">
    <source>
        <dbReference type="EMBL" id="KKS45995.1"/>
    </source>
</evidence>
<dbReference type="PATRIC" id="fig|1618442.3.peg.1003"/>
<dbReference type="Proteomes" id="UP000034320">
    <property type="component" value="Unassembled WGS sequence"/>
</dbReference>
<dbReference type="AlphaFoldDB" id="A0A0G0ZB95"/>
<sequence>MQCFAHTDVEAIGSCSNCGRGICNNCSIEVGDRLKCRNCVKISGSSQQIKNPGLAAVLSFFFAGLGQIYNGQMAKGLILMAVDILNFFLLFILIGFITGLITKIYAISDAYNTANRINSGEIKD</sequence>
<gene>
    <name evidence="2" type="ORF">UV09_C0024G0010</name>
</gene>
<evidence type="ECO:0008006" key="4">
    <source>
        <dbReference type="Google" id="ProtNLM"/>
    </source>
</evidence>
<reference evidence="2 3" key="1">
    <citation type="journal article" date="2015" name="Nature">
        <title>rRNA introns, odd ribosomes, and small enigmatic genomes across a large radiation of phyla.</title>
        <authorList>
            <person name="Brown C.T."/>
            <person name="Hug L.A."/>
            <person name="Thomas B.C."/>
            <person name="Sharon I."/>
            <person name="Castelle C.J."/>
            <person name="Singh A."/>
            <person name="Wilkins M.J."/>
            <person name="Williams K.H."/>
            <person name="Banfield J.F."/>
        </authorList>
    </citation>
    <scope>NUCLEOTIDE SEQUENCE [LARGE SCALE GENOMIC DNA]</scope>
</reference>
<comment type="caution">
    <text evidence="2">The sequence shown here is derived from an EMBL/GenBank/DDBJ whole genome shotgun (WGS) entry which is preliminary data.</text>
</comment>
<keyword evidence="1" id="KW-0472">Membrane</keyword>